<comment type="caution">
    <text evidence="3">The sequence shown here is derived from an EMBL/GenBank/DDBJ whole genome shotgun (WGS) entry which is preliminary data.</text>
</comment>
<feature type="non-terminal residue" evidence="3">
    <location>
        <position position="1"/>
    </location>
</feature>
<dbReference type="Proteomes" id="UP000228762">
    <property type="component" value="Unassembled WGS sequence"/>
</dbReference>
<feature type="domain" description="EamA" evidence="2">
    <location>
        <begin position="1"/>
        <end position="104"/>
    </location>
</feature>
<dbReference type="SUPFAM" id="SSF103481">
    <property type="entry name" value="Multidrug resistance efflux transporter EmrE"/>
    <property type="match status" value="1"/>
</dbReference>
<accession>A0A2M7EL19</accession>
<dbReference type="EMBL" id="PFEV01000022">
    <property type="protein sequence ID" value="PIV71253.1"/>
    <property type="molecule type" value="Genomic_DNA"/>
</dbReference>
<feature type="transmembrane region" description="Helical" evidence="1">
    <location>
        <begin position="66"/>
        <end position="84"/>
    </location>
</feature>
<gene>
    <name evidence="3" type="ORF">COW57_00530</name>
</gene>
<evidence type="ECO:0000313" key="4">
    <source>
        <dbReference type="Proteomes" id="UP000228762"/>
    </source>
</evidence>
<dbReference type="InterPro" id="IPR037185">
    <property type="entry name" value="EmrE-like"/>
</dbReference>
<dbReference type="InterPro" id="IPR000620">
    <property type="entry name" value="EamA_dom"/>
</dbReference>
<dbReference type="AlphaFoldDB" id="A0A2M7EL19"/>
<organism evidence="3 4">
    <name type="scientific">Candidatus Roizmanbacteria bacterium CG17_big_fil_post_rev_8_21_14_2_50_39_7</name>
    <dbReference type="NCBI Taxonomy" id="1974858"/>
    <lineage>
        <taxon>Bacteria</taxon>
        <taxon>Candidatus Roizmaniibacteriota</taxon>
    </lineage>
</organism>
<evidence type="ECO:0000259" key="2">
    <source>
        <dbReference type="Pfam" id="PF00892"/>
    </source>
</evidence>
<name>A0A2M7EL19_9BACT</name>
<keyword evidence="1" id="KW-0812">Transmembrane</keyword>
<keyword evidence="1" id="KW-1133">Transmembrane helix</keyword>
<sequence length="112" mass="12560">FITGLRFGITTLLALVAVFILNQQSKLFTVTWSQFGQFTFIALSTGMVALLIYYKGLKTTSVRVSTILELTFPLIAVFIDVILYKTVISPIQVIAAVVLLFAMYQTTRFQKI</sequence>
<feature type="transmembrane region" description="Helical" evidence="1">
    <location>
        <begin position="7"/>
        <end position="23"/>
    </location>
</feature>
<protein>
    <submittedName>
        <fullName evidence="3">EamA family transporter</fullName>
    </submittedName>
</protein>
<feature type="transmembrane region" description="Helical" evidence="1">
    <location>
        <begin position="35"/>
        <end position="54"/>
    </location>
</feature>
<dbReference type="Pfam" id="PF00892">
    <property type="entry name" value="EamA"/>
    <property type="match status" value="1"/>
</dbReference>
<evidence type="ECO:0000313" key="3">
    <source>
        <dbReference type="EMBL" id="PIV71253.1"/>
    </source>
</evidence>
<reference evidence="4" key="1">
    <citation type="submission" date="2017-09" db="EMBL/GenBank/DDBJ databases">
        <title>Depth-based differentiation of microbial function through sediment-hosted aquifers and enrichment of novel symbionts in the deep terrestrial subsurface.</title>
        <authorList>
            <person name="Probst A.J."/>
            <person name="Ladd B."/>
            <person name="Jarett J.K."/>
            <person name="Geller-Mcgrath D.E."/>
            <person name="Sieber C.M.K."/>
            <person name="Emerson J.B."/>
            <person name="Anantharaman K."/>
            <person name="Thomas B.C."/>
            <person name="Malmstrom R."/>
            <person name="Stieglmeier M."/>
            <person name="Klingl A."/>
            <person name="Woyke T."/>
            <person name="Ryan C.M."/>
            <person name="Banfield J.F."/>
        </authorList>
    </citation>
    <scope>NUCLEOTIDE SEQUENCE [LARGE SCALE GENOMIC DNA]</scope>
</reference>
<feature type="transmembrane region" description="Helical" evidence="1">
    <location>
        <begin position="90"/>
        <end position="107"/>
    </location>
</feature>
<dbReference type="GO" id="GO:0016020">
    <property type="term" value="C:membrane"/>
    <property type="evidence" value="ECO:0007669"/>
    <property type="project" value="InterPro"/>
</dbReference>
<proteinExistence type="predicted"/>
<keyword evidence="1" id="KW-0472">Membrane</keyword>
<evidence type="ECO:0000256" key="1">
    <source>
        <dbReference type="SAM" id="Phobius"/>
    </source>
</evidence>